<name>A0A6C0C7S1_9ZZZZ</name>
<dbReference type="EMBL" id="MN739358">
    <property type="protein sequence ID" value="QHT00776.1"/>
    <property type="molecule type" value="Genomic_DNA"/>
</dbReference>
<proteinExistence type="predicted"/>
<reference evidence="1" key="1">
    <citation type="journal article" date="2020" name="Nature">
        <title>Giant virus diversity and host interactions through global metagenomics.</title>
        <authorList>
            <person name="Schulz F."/>
            <person name="Roux S."/>
            <person name="Paez-Espino D."/>
            <person name="Jungbluth S."/>
            <person name="Walsh D.A."/>
            <person name="Denef V.J."/>
            <person name="McMahon K.D."/>
            <person name="Konstantinidis K.T."/>
            <person name="Eloe-Fadrosh E.A."/>
            <person name="Kyrpides N.C."/>
            <person name="Woyke T."/>
        </authorList>
    </citation>
    <scope>NUCLEOTIDE SEQUENCE</scope>
    <source>
        <strain evidence="1">GVMAG-M-3300020192-26</strain>
    </source>
</reference>
<dbReference type="AlphaFoldDB" id="A0A6C0C7S1"/>
<accession>A0A6C0C7S1</accession>
<protein>
    <submittedName>
        <fullName evidence="1">Uncharacterized protein</fullName>
    </submittedName>
</protein>
<evidence type="ECO:0000313" key="1">
    <source>
        <dbReference type="EMBL" id="QHT00776.1"/>
    </source>
</evidence>
<sequence>MNLNITSRSIFDPKWINVIDTTKKIGIISQDDSVLVNIYHILVNILRKNVIRLQHDNWIYPLGFLPSVCKTYNNFDDLLKKCENIDCKNTTLIVDQHVLSLLTKYSELESQFGNVIYSYRHQVHFDSEIYFIDRCTTRREQFCKICVIYELTNVHKSLDDIANYMGVDELMIIKKKSLEVCNMELLDTYPNYNHKQYSPHAISKIIQIIRNGQSAFHEPGGNFNKLLQSKQNFLIDCIYVHWSMIHFITKLNLMIFSKDMLAIIFEFMFLLFEEKKQSYLQ</sequence>
<organism evidence="1">
    <name type="scientific">viral metagenome</name>
    <dbReference type="NCBI Taxonomy" id="1070528"/>
    <lineage>
        <taxon>unclassified sequences</taxon>
        <taxon>metagenomes</taxon>
        <taxon>organismal metagenomes</taxon>
    </lineage>
</organism>